<evidence type="ECO:0008006" key="3">
    <source>
        <dbReference type="Google" id="ProtNLM"/>
    </source>
</evidence>
<evidence type="ECO:0000313" key="2">
    <source>
        <dbReference type="Proteomes" id="UP001500620"/>
    </source>
</evidence>
<proteinExistence type="predicted"/>
<gene>
    <name evidence="1" type="ORF">GCM10022255_054610</name>
</gene>
<dbReference type="PANTHER" id="PTHR12110">
    <property type="entry name" value="HYDROXYPYRUVATE ISOMERASE"/>
    <property type="match status" value="1"/>
</dbReference>
<dbReference type="PANTHER" id="PTHR12110:SF21">
    <property type="entry name" value="XYLOSE ISOMERASE-LIKE TIM BARREL DOMAIN-CONTAINING PROTEIN"/>
    <property type="match status" value="1"/>
</dbReference>
<evidence type="ECO:0000313" key="1">
    <source>
        <dbReference type="EMBL" id="GAA4253508.1"/>
    </source>
</evidence>
<name>A0ABP8DDU0_9ACTN</name>
<keyword evidence="2" id="KW-1185">Reference proteome</keyword>
<dbReference type="InterPro" id="IPR036237">
    <property type="entry name" value="Xyl_isomerase-like_sf"/>
</dbReference>
<protein>
    <recommendedName>
        <fullName evidence="3">4-hydroxyphenylpyruvate dioxygenase</fullName>
    </recommendedName>
</protein>
<reference evidence="2" key="1">
    <citation type="journal article" date="2019" name="Int. J. Syst. Evol. Microbiol.">
        <title>The Global Catalogue of Microorganisms (GCM) 10K type strain sequencing project: providing services to taxonomists for standard genome sequencing and annotation.</title>
        <authorList>
            <consortium name="The Broad Institute Genomics Platform"/>
            <consortium name="The Broad Institute Genome Sequencing Center for Infectious Disease"/>
            <person name="Wu L."/>
            <person name="Ma J."/>
        </authorList>
    </citation>
    <scope>NUCLEOTIDE SEQUENCE [LARGE SCALE GENOMIC DNA]</scope>
    <source>
        <strain evidence="2">JCM 17441</strain>
    </source>
</reference>
<dbReference type="EMBL" id="BAABAT010000016">
    <property type="protein sequence ID" value="GAA4253508.1"/>
    <property type="molecule type" value="Genomic_DNA"/>
</dbReference>
<dbReference type="RefSeq" id="WP_345130564.1">
    <property type="nucleotide sequence ID" value="NZ_BAABAT010000016.1"/>
</dbReference>
<dbReference type="InterPro" id="IPR050312">
    <property type="entry name" value="IolE/XylAMocC-like"/>
</dbReference>
<dbReference type="SUPFAM" id="SSF51658">
    <property type="entry name" value="Xylose isomerase-like"/>
    <property type="match status" value="1"/>
</dbReference>
<dbReference type="Gene3D" id="3.20.20.150">
    <property type="entry name" value="Divalent-metal-dependent TIM barrel enzymes"/>
    <property type="match status" value="1"/>
</dbReference>
<accession>A0ABP8DDU0</accession>
<dbReference type="InterPro" id="IPR029068">
    <property type="entry name" value="Glyas_Bleomycin-R_OHBP_Dase"/>
</dbReference>
<dbReference type="SUPFAM" id="SSF54593">
    <property type="entry name" value="Glyoxalase/Bleomycin resistance protein/Dihydroxybiphenyl dioxygenase"/>
    <property type="match status" value="1"/>
</dbReference>
<sequence length="138" mass="14630">MRTSIATVSLSGTLEEKLAAAAQAGFDGVELFENDVVTSAARPAGIRRRIEDLGLRVELYQPLRHSASVEVADPYGLVRSRAAASPSGAVCLLLSVPALGGGRLPEAADYQHIAFACTDIFAAAVDLRVPHRPRRSHP</sequence>
<organism evidence="1 2">
    <name type="scientific">Dactylosporangium darangshiense</name>
    <dbReference type="NCBI Taxonomy" id="579108"/>
    <lineage>
        <taxon>Bacteria</taxon>
        <taxon>Bacillati</taxon>
        <taxon>Actinomycetota</taxon>
        <taxon>Actinomycetes</taxon>
        <taxon>Micromonosporales</taxon>
        <taxon>Micromonosporaceae</taxon>
        <taxon>Dactylosporangium</taxon>
    </lineage>
</organism>
<comment type="caution">
    <text evidence="1">The sequence shown here is derived from an EMBL/GenBank/DDBJ whole genome shotgun (WGS) entry which is preliminary data.</text>
</comment>
<dbReference type="Proteomes" id="UP001500620">
    <property type="component" value="Unassembled WGS sequence"/>
</dbReference>